<accession>A0AAD6YXH9</accession>
<dbReference type="AlphaFoldDB" id="A0AAD6YXH9"/>
<reference evidence="1" key="1">
    <citation type="submission" date="2023-03" db="EMBL/GenBank/DDBJ databases">
        <title>Massive genome expansion in bonnet fungi (Mycena s.s.) driven by repeated elements and novel gene families across ecological guilds.</title>
        <authorList>
            <consortium name="Lawrence Berkeley National Laboratory"/>
            <person name="Harder C.B."/>
            <person name="Miyauchi S."/>
            <person name="Viragh M."/>
            <person name="Kuo A."/>
            <person name="Thoen E."/>
            <person name="Andreopoulos B."/>
            <person name="Lu D."/>
            <person name="Skrede I."/>
            <person name="Drula E."/>
            <person name="Henrissat B."/>
            <person name="Morin E."/>
            <person name="Kohler A."/>
            <person name="Barry K."/>
            <person name="LaButti K."/>
            <person name="Morin E."/>
            <person name="Salamov A."/>
            <person name="Lipzen A."/>
            <person name="Mereny Z."/>
            <person name="Hegedus B."/>
            <person name="Baldrian P."/>
            <person name="Stursova M."/>
            <person name="Weitz H."/>
            <person name="Taylor A."/>
            <person name="Grigoriev I.V."/>
            <person name="Nagy L.G."/>
            <person name="Martin F."/>
            <person name="Kauserud H."/>
        </authorList>
    </citation>
    <scope>NUCLEOTIDE SEQUENCE</scope>
    <source>
        <strain evidence="1">CBHHK002</strain>
    </source>
</reference>
<keyword evidence="2" id="KW-1185">Reference proteome</keyword>
<dbReference type="Proteomes" id="UP001218218">
    <property type="component" value="Unassembled WGS sequence"/>
</dbReference>
<evidence type="ECO:0000313" key="1">
    <source>
        <dbReference type="EMBL" id="KAJ7301225.1"/>
    </source>
</evidence>
<organism evidence="1 2">
    <name type="scientific">Mycena albidolilacea</name>
    <dbReference type="NCBI Taxonomy" id="1033008"/>
    <lineage>
        <taxon>Eukaryota</taxon>
        <taxon>Fungi</taxon>
        <taxon>Dikarya</taxon>
        <taxon>Basidiomycota</taxon>
        <taxon>Agaricomycotina</taxon>
        <taxon>Agaricomycetes</taxon>
        <taxon>Agaricomycetidae</taxon>
        <taxon>Agaricales</taxon>
        <taxon>Marasmiineae</taxon>
        <taxon>Mycenaceae</taxon>
        <taxon>Mycena</taxon>
    </lineage>
</organism>
<dbReference type="EMBL" id="JARIHO010000140">
    <property type="protein sequence ID" value="KAJ7301225.1"/>
    <property type="molecule type" value="Genomic_DNA"/>
</dbReference>
<gene>
    <name evidence="1" type="ORF">DFH08DRAFT_827706</name>
</gene>
<evidence type="ECO:0000313" key="2">
    <source>
        <dbReference type="Proteomes" id="UP001218218"/>
    </source>
</evidence>
<comment type="caution">
    <text evidence="1">The sequence shown here is derived from an EMBL/GenBank/DDBJ whole genome shotgun (WGS) entry which is preliminary data.</text>
</comment>
<name>A0AAD6YXH9_9AGAR</name>
<sequence>MLGRVEQHILQPVAIVVTLANKKDITGHKLAPVPVPVAGRVHAAPWALAVDVVSPSLVPRTAVGVATAATERICTHPTPLVVPVAPPKPPLPDDGVPYDHAMHAHAPVLMLVVPPCPLCEPHWPRPQEGVTWGLDSADAQDRVRGEGPQACRRRRGAWGEGKCKGRKVGRVLRVRIWAALKRRRTGWKWAGVGVASTRALAQGGVELRGGCLTWLSQLGGGNCVHGGAPMYSLSIN</sequence>
<proteinExistence type="predicted"/>
<protein>
    <submittedName>
        <fullName evidence="1">Uncharacterized protein</fullName>
    </submittedName>
</protein>